<evidence type="ECO:0000256" key="1">
    <source>
        <dbReference type="SAM" id="MobiDB-lite"/>
    </source>
</evidence>
<dbReference type="AlphaFoldDB" id="A0AA87ZIS6"/>
<feature type="region of interest" description="Disordered" evidence="1">
    <location>
        <begin position="1"/>
        <end position="20"/>
    </location>
</feature>
<feature type="compositionally biased region" description="Low complexity" evidence="1">
    <location>
        <begin position="58"/>
        <end position="70"/>
    </location>
</feature>
<keyword evidence="3" id="KW-1185">Reference proteome</keyword>
<protein>
    <submittedName>
        <fullName evidence="2">Uncharacterized protein</fullName>
    </submittedName>
</protein>
<evidence type="ECO:0000313" key="2">
    <source>
        <dbReference type="EMBL" id="GMN32805.1"/>
    </source>
</evidence>
<reference evidence="2" key="1">
    <citation type="submission" date="2023-07" db="EMBL/GenBank/DDBJ databases">
        <title>draft genome sequence of fig (Ficus carica).</title>
        <authorList>
            <person name="Takahashi T."/>
            <person name="Nishimura K."/>
        </authorList>
    </citation>
    <scope>NUCLEOTIDE SEQUENCE</scope>
</reference>
<dbReference type="EMBL" id="BTGU01000003">
    <property type="protein sequence ID" value="GMN32805.1"/>
    <property type="molecule type" value="Genomic_DNA"/>
</dbReference>
<organism evidence="2 3">
    <name type="scientific">Ficus carica</name>
    <name type="common">Common fig</name>
    <dbReference type="NCBI Taxonomy" id="3494"/>
    <lineage>
        <taxon>Eukaryota</taxon>
        <taxon>Viridiplantae</taxon>
        <taxon>Streptophyta</taxon>
        <taxon>Embryophyta</taxon>
        <taxon>Tracheophyta</taxon>
        <taxon>Spermatophyta</taxon>
        <taxon>Magnoliopsida</taxon>
        <taxon>eudicotyledons</taxon>
        <taxon>Gunneridae</taxon>
        <taxon>Pentapetalae</taxon>
        <taxon>rosids</taxon>
        <taxon>fabids</taxon>
        <taxon>Rosales</taxon>
        <taxon>Moraceae</taxon>
        <taxon>Ficeae</taxon>
        <taxon>Ficus</taxon>
    </lineage>
</organism>
<dbReference type="Proteomes" id="UP001187192">
    <property type="component" value="Unassembled WGS sequence"/>
</dbReference>
<feature type="compositionally biased region" description="Basic residues" evidence="1">
    <location>
        <begin position="108"/>
        <end position="117"/>
    </location>
</feature>
<sequence length="127" mass="13328">MKFGDNFPHSRSTSRIPRALPTVGSISVAVHIASVCHSSSQAHQTGLLSSARSGVIHPSSPRAPTSSSKSQIATRSLRQPQPSPSSPPVSVCPGVLLGFRSYALKEKAKKKKKKKKGVFLDAAAGSL</sequence>
<feature type="region of interest" description="Disordered" evidence="1">
    <location>
        <begin position="43"/>
        <end position="91"/>
    </location>
</feature>
<name>A0AA87ZIS6_FICCA</name>
<feature type="region of interest" description="Disordered" evidence="1">
    <location>
        <begin position="108"/>
        <end position="127"/>
    </location>
</feature>
<comment type="caution">
    <text evidence="2">The sequence shown here is derived from an EMBL/GenBank/DDBJ whole genome shotgun (WGS) entry which is preliminary data.</text>
</comment>
<feature type="compositionally biased region" description="Polar residues" evidence="1">
    <location>
        <begin position="43"/>
        <end position="52"/>
    </location>
</feature>
<proteinExistence type="predicted"/>
<gene>
    <name evidence="2" type="ORF">TIFTF001_003833</name>
</gene>
<evidence type="ECO:0000313" key="3">
    <source>
        <dbReference type="Proteomes" id="UP001187192"/>
    </source>
</evidence>
<accession>A0AA87ZIS6</accession>